<comment type="caution">
    <text evidence="6">The sequence shown here is derived from an EMBL/GenBank/DDBJ whole genome shotgun (WGS) entry which is preliminary data.</text>
</comment>
<gene>
    <name evidence="6" type="ORF">D1Z90_12065</name>
</gene>
<keyword evidence="2" id="KW-0805">Transcription regulation</keyword>
<dbReference type="InterPro" id="IPR036390">
    <property type="entry name" value="WH_DNA-bd_sf"/>
</dbReference>
<reference evidence="6 7" key="1">
    <citation type="submission" date="2018-09" db="EMBL/GenBank/DDBJ databases">
        <authorList>
            <person name="Wang F."/>
        </authorList>
    </citation>
    <scope>NUCLEOTIDE SEQUENCE [LARGE SCALE GENOMIC DNA]</scope>
    <source>
        <strain evidence="6 7">PLHSC7-2</strain>
    </source>
</reference>
<dbReference type="Gene3D" id="3.40.190.10">
    <property type="entry name" value="Periplasmic binding protein-like II"/>
    <property type="match status" value="2"/>
</dbReference>
<dbReference type="SUPFAM" id="SSF46785">
    <property type="entry name" value="Winged helix' DNA-binding domain"/>
    <property type="match status" value="1"/>
</dbReference>
<keyword evidence="4" id="KW-0804">Transcription</keyword>
<dbReference type="InterPro" id="IPR000847">
    <property type="entry name" value="LysR_HTH_N"/>
</dbReference>
<dbReference type="GO" id="GO:0000976">
    <property type="term" value="F:transcription cis-regulatory region binding"/>
    <property type="evidence" value="ECO:0007669"/>
    <property type="project" value="TreeGrafter"/>
</dbReference>
<keyword evidence="7" id="KW-1185">Reference proteome</keyword>
<evidence type="ECO:0000256" key="1">
    <source>
        <dbReference type="ARBA" id="ARBA00009437"/>
    </source>
</evidence>
<dbReference type="Gene3D" id="1.10.10.10">
    <property type="entry name" value="Winged helix-like DNA-binding domain superfamily/Winged helix DNA-binding domain"/>
    <property type="match status" value="1"/>
</dbReference>
<evidence type="ECO:0000256" key="3">
    <source>
        <dbReference type="ARBA" id="ARBA00023125"/>
    </source>
</evidence>
<comment type="similarity">
    <text evidence="1">Belongs to the LysR transcriptional regulatory family.</text>
</comment>
<evidence type="ECO:0000313" key="7">
    <source>
        <dbReference type="Proteomes" id="UP000283255"/>
    </source>
</evidence>
<evidence type="ECO:0000313" key="6">
    <source>
        <dbReference type="EMBL" id="RJG42598.1"/>
    </source>
</evidence>
<protein>
    <submittedName>
        <fullName evidence="6">LysR family transcriptional regulator</fullName>
    </submittedName>
</protein>
<dbReference type="RefSeq" id="WP_119911024.1">
    <property type="nucleotide sequence ID" value="NZ_QZCH01000015.1"/>
</dbReference>
<feature type="domain" description="HTH lysR-type" evidence="5">
    <location>
        <begin position="3"/>
        <end position="60"/>
    </location>
</feature>
<dbReference type="AlphaFoldDB" id="A0A418YDH9"/>
<dbReference type="GO" id="GO:0003700">
    <property type="term" value="F:DNA-binding transcription factor activity"/>
    <property type="evidence" value="ECO:0007669"/>
    <property type="project" value="InterPro"/>
</dbReference>
<dbReference type="PROSITE" id="PS50931">
    <property type="entry name" value="HTH_LYSR"/>
    <property type="match status" value="1"/>
</dbReference>
<proteinExistence type="inferred from homology"/>
<dbReference type="OrthoDB" id="9808620at2"/>
<dbReference type="Pfam" id="PF00126">
    <property type="entry name" value="HTH_1"/>
    <property type="match status" value="1"/>
</dbReference>
<dbReference type="EMBL" id="QZCH01000015">
    <property type="protein sequence ID" value="RJG42598.1"/>
    <property type="molecule type" value="Genomic_DNA"/>
</dbReference>
<sequence length="295" mass="32732">MKFSLKQIAIFDAIADTGSVSAAATQIAISQSAASMSLQQLEQQLGTKLFDRQGKKLVLNSWGLWLRPRAKALLHDVQQIELGLTGKDLLSGQLSLAASQTVSESLIPRLISNLDANFPKMQVELSIHNSQQVIQDVRTFKVDLGIIEGRCDDSKLVQEQWCKDELIIVAASHHPFASQGEVSYRQLEASQWVLRELGSGTRDVFDAAISGKLEHLDVIKQYDHLPTLIALVSSGAYLSCLPARSCDFAIKQGQLKQLKVTGLDLTRHFSFIWHKDMAEDPLKDCLIKEAKRLAR</sequence>
<dbReference type="Pfam" id="PF03466">
    <property type="entry name" value="LysR_substrate"/>
    <property type="match status" value="1"/>
</dbReference>
<dbReference type="SUPFAM" id="SSF53850">
    <property type="entry name" value="Periplasmic binding protein-like II"/>
    <property type="match status" value="1"/>
</dbReference>
<dbReference type="InterPro" id="IPR005119">
    <property type="entry name" value="LysR_subst-bd"/>
</dbReference>
<evidence type="ECO:0000256" key="2">
    <source>
        <dbReference type="ARBA" id="ARBA00023015"/>
    </source>
</evidence>
<organism evidence="6 7">
    <name type="scientific">Motilimonas pumila</name>
    <dbReference type="NCBI Taxonomy" id="2303987"/>
    <lineage>
        <taxon>Bacteria</taxon>
        <taxon>Pseudomonadati</taxon>
        <taxon>Pseudomonadota</taxon>
        <taxon>Gammaproteobacteria</taxon>
        <taxon>Alteromonadales</taxon>
        <taxon>Alteromonadales genera incertae sedis</taxon>
        <taxon>Motilimonas</taxon>
    </lineage>
</organism>
<accession>A0A418YDH9</accession>
<reference evidence="6 7" key="2">
    <citation type="submission" date="2019-01" db="EMBL/GenBank/DDBJ databases">
        <title>Motilimonas pumilus sp. nov., isolated from the gut of sea cucumber (Apostichopus japonicus).</title>
        <authorList>
            <person name="Wang F.-Q."/>
            <person name="Ren L.-H."/>
            <person name="Lin Y.-W."/>
            <person name="Sun G.-H."/>
            <person name="Du Z.-J."/>
            <person name="Zhao J.-X."/>
            <person name="Liu X.-J."/>
            <person name="Liu L.-J."/>
        </authorList>
    </citation>
    <scope>NUCLEOTIDE SEQUENCE [LARGE SCALE GENOMIC DNA]</scope>
    <source>
        <strain evidence="6 7">PLHSC7-2</strain>
    </source>
</reference>
<evidence type="ECO:0000256" key="4">
    <source>
        <dbReference type="ARBA" id="ARBA00023163"/>
    </source>
</evidence>
<dbReference type="InterPro" id="IPR036388">
    <property type="entry name" value="WH-like_DNA-bd_sf"/>
</dbReference>
<dbReference type="PANTHER" id="PTHR30126">
    <property type="entry name" value="HTH-TYPE TRANSCRIPTIONAL REGULATOR"/>
    <property type="match status" value="1"/>
</dbReference>
<dbReference type="PANTHER" id="PTHR30126:SF94">
    <property type="entry name" value="LYSR FAMILY TRANSCRIPTIONAL REGULATOR"/>
    <property type="match status" value="1"/>
</dbReference>
<dbReference type="Proteomes" id="UP000283255">
    <property type="component" value="Unassembled WGS sequence"/>
</dbReference>
<dbReference type="PRINTS" id="PR00039">
    <property type="entry name" value="HTHLYSR"/>
</dbReference>
<keyword evidence="3" id="KW-0238">DNA-binding</keyword>
<evidence type="ECO:0000259" key="5">
    <source>
        <dbReference type="PROSITE" id="PS50931"/>
    </source>
</evidence>
<name>A0A418YDH9_9GAMM</name>